<comment type="caution">
    <text evidence="4">The sequence shown here is derived from an EMBL/GenBank/DDBJ whole genome shotgun (WGS) entry which is preliminary data.</text>
</comment>
<reference evidence="5" key="1">
    <citation type="submission" date="2015-07" db="EMBL/GenBank/DDBJ databases">
        <title>Draft genome sequence of Acetobacterium bakii DSM 8293, a potential psychrophilic chemical producer through syngas fermentation.</title>
        <authorList>
            <person name="Song Y."/>
            <person name="Hwang S."/>
            <person name="Cho B.-K."/>
        </authorList>
    </citation>
    <scope>NUCLEOTIDE SEQUENCE [LARGE SCALE GENOMIC DNA]</scope>
    <source>
        <strain evidence="5">DSM 8239</strain>
    </source>
</reference>
<dbReference type="InterPro" id="IPR013766">
    <property type="entry name" value="Thioredoxin_domain"/>
</dbReference>
<dbReference type="OrthoDB" id="411356at2"/>
<evidence type="ECO:0000313" key="5">
    <source>
        <dbReference type="Proteomes" id="UP000036873"/>
    </source>
</evidence>
<proteinExistence type="inferred from homology"/>
<dbReference type="RefSeq" id="WP_050741214.1">
    <property type="nucleotide sequence ID" value="NZ_LGYO01000041.1"/>
</dbReference>
<organism evidence="4 5">
    <name type="scientific">Acetobacterium bakii</name>
    <dbReference type="NCBI Taxonomy" id="52689"/>
    <lineage>
        <taxon>Bacteria</taxon>
        <taxon>Bacillati</taxon>
        <taxon>Bacillota</taxon>
        <taxon>Clostridia</taxon>
        <taxon>Eubacteriales</taxon>
        <taxon>Eubacteriaceae</taxon>
        <taxon>Acetobacterium</taxon>
    </lineage>
</organism>
<dbReference type="Gene3D" id="3.40.30.10">
    <property type="entry name" value="Glutaredoxin"/>
    <property type="match status" value="1"/>
</dbReference>
<evidence type="ECO:0000256" key="1">
    <source>
        <dbReference type="ARBA" id="ARBA00008987"/>
    </source>
</evidence>
<keyword evidence="2" id="KW-0676">Redox-active center</keyword>
<dbReference type="PANTHER" id="PTHR45663:SF11">
    <property type="entry name" value="GEO12009P1"/>
    <property type="match status" value="1"/>
</dbReference>
<feature type="domain" description="Thioredoxin" evidence="3">
    <location>
        <begin position="14"/>
        <end position="99"/>
    </location>
</feature>
<dbReference type="GO" id="GO:0015035">
    <property type="term" value="F:protein-disulfide reductase activity"/>
    <property type="evidence" value="ECO:0007669"/>
    <property type="project" value="TreeGrafter"/>
</dbReference>
<name>A0A0L6TXT0_9FIRM</name>
<dbReference type="SUPFAM" id="SSF52833">
    <property type="entry name" value="Thioredoxin-like"/>
    <property type="match status" value="1"/>
</dbReference>
<evidence type="ECO:0000259" key="3">
    <source>
        <dbReference type="Pfam" id="PF00085"/>
    </source>
</evidence>
<dbReference type="PANTHER" id="PTHR45663">
    <property type="entry name" value="GEO12009P1"/>
    <property type="match status" value="1"/>
</dbReference>
<dbReference type="Proteomes" id="UP000036873">
    <property type="component" value="Unassembled WGS sequence"/>
</dbReference>
<dbReference type="CDD" id="cd02947">
    <property type="entry name" value="TRX_family"/>
    <property type="match status" value="1"/>
</dbReference>
<keyword evidence="5" id="KW-1185">Reference proteome</keyword>
<gene>
    <name evidence="4" type="ORF">AKG39_14955</name>
</gene>
<accession>A0A0L6TXT0</accession>
<dbReference type="Pfam" id="PF00085">
    <property type="entry name" value="Thioredoxin"/>
    <property type="match status" value="1"/>
</dbReference>
<evidence type="ECO:0000313" key="4">
    <source>
        <dbReference type="EMBL" id="KNZ40867.1"/>
    </source>
</evidence>
<protein>
    <submittedName>
        <fullName evidence="4">Thioredoxin</fullName>
    </submittedName>
</protein>
<dbReference type="GO" id="GO:0005829">
    <property type="term" value="C:cytosol"/>
    <property type="evidence" value="ECO:0007669"/>
    <property type="project" value="TreeGrafter"/>
</dbReference>
<dbReference type="GO" id="GO:0045454">
    <property type="term" value="P:cell redox homeostasis"/>
    <property type="evidence" value="ECO:0007669"/>
    <property type="project" value="TreeGrafter"/>
</dbReference>
<dbReference type="STRING" id="52689.AKG39_14955"/>
<comment type="similarity">
    <text evidence="1">Belongs to the thioredoxin family.</text>
</comment>
<dbReference type="AlphaFoldDB" id="A0A0L6TXT0"/>
<evidence type="ECO:0000256" key="2">
    <source>
        <dbReference type="ARBA" id="ARBA00023284"/>
    </source>
</evidence>
<sequence>MEQVNSIPEMNAFRKNNEMLLVYFGNNTCSVCRAIMPKINSIIASYPFIKAVKIDAQKSTELSASYGVFTVPVVMLFIKGKETIREAGIISLISLEEKISRYYSLFYEGN</sequence>
<dbReference type="EMBL" id="LGYO01000041">
    <property type="protein sequence ID" value="KNZ40867.1"/>
    <property type="molecule type" value="Genomic_DNA"/>
</dbReference>
<dbReference type="InterPro" id="IPR036249">
    <property type="entry name" value="Thioredoxin-like_sf"/>
</dbReference>